<reference evidence="2" key="1">
    <citation type="journal article" date="2008" name="Nat. Genet.">
        <title>The Pristionchus pacificus genome provides a unique perspective on nematode lifestyle and parasitism.</title>
        <authorList>
            <person name="Dieterich C."/>
            <person name="Clifton S.W."/>
            <person name="Schuster L.N."/>
            <person name="Chinwalla A."/>
            <person name="Delehaunty K."/>
            <person name="Dinkelacker I."/>
            <person name="Fulton L."/>
            <person name="Fulton R."/>
            <person name="Godfrey J."/>
            <person name="Minx P."/>
            <person name="Mitreva M."/>
            <person name="Roeseler W."/>
            <person name="Tian H."/>
            <person name="Witte H."/>
            <person name="Yang S.P."/>
            <person name="Wilson R.K."/>
            <person name="Sommer R.J."/>
        </authorList>
    </citation>
    <scope>NUCLEOTIDE SEQUENCE [LARGE SCALE GENOMIC DNA]</scope>
    <source>
        <strain evidence="2">PS312</strain>
    </source>
</reference>
<dbReference type="Proteomes" id="UP000005239">
    <property type="component" value="Unassembled WGS sequence"/>
</dbReference>
<accession>A0A8R1U232</accession>
<dbReference type="EnsemblMetazoa" id="PPA00810.1">
    <property type="protein sequence ID" value="PPA00810.1"/>
    <property type="gene ID" value="WBGene00090364"/>
</dbReference>
<gene>
    <name evidence="1" type="primary">WBGene00090364</name>
</gene>
<reference evidence="1" key="2">
    <citation type="submission" date="2022-06" db="UniProtKB">
        <authorList>
            <consortium name="EnsemblMetazoa"/>
        </authorList>
    </citation>
    <scope>IDENTIFICATION</scope>
    <source>
        <strain evidence="1">PS312</strain>
    </source>
</reference>
<organism evidence="1 2">
    <name type="scientific">Pristionchus pacificus</name>
    <name type="common">Parasitic nematode worm</name>
    <dbReference type="NCBI Taxonomy" id="54126"/>
    <lineage>
        <taxon>Eukaryota</taxon>
        <taxon>Metazoa</taxon>
        <taxon>Ecdysozoa</taxon>
        <taxon>Nematoda</taxon>
        <taxon>Chromadorea</taxon>
        <taxon>Rhabditida</taxon>
        <taxon>Rhabditina</taxon>
        <taxon>Diplogasteromorpha</taxon>
        <taxon>Diplogasteroidea</taxon>
        <taxon>Neodiplogasteridae</taxon>
        <taxon>Pristionchus</taxon>
    </lineage>
</organism>
<evidence type="ECO:0000313" key="2">
    <source>
        <dbReference type="Proteomes" id="UP000005239"/>
    </source>
</evidence>
<name>A0A2A6BP11_PRIPA</name>
<dbReference type="AlphaFoldDB" id="A0A2A6BP11"/>
<protein>
    <submittedName>
        <fullName evidence="1">Uncharacterized protein</fullName>
    </submittedName>
</protein>
<accession>A0A2A6BP11</accession>
<proteinExistence type="predicted"/>
<sequence>KNHVDKLVDVIGFASLQKYNGMHGTSTANAEWICKPGYFQYRITESGTLVRGGYASWEREQTCQYGCQMTVNEDPNGINTYTFNTTCGDESTSQLYNGQYVIDPSRRALKYAISEQLARDLGTYSNELMKPHAAKWIAGHKHFSWDVQCWADTATVLLERRIKTCVGGCSLRFSKDGSSPVVNVEKNCLSRESEPEHCVQNEAGNEVHCHCGTELAASSKDLAENRIWDDGKHTVAFPTNSRIARQRSSMERSCTSFKSSYSNRDGHTKIEKLSEVKCDGQCQTVVKEHQKLNREWTITAGCKKYDITESCETVEDSKDKFFVCNCDEKLCKGRPTDDPESHLYISDFLQFKFDPLPFPGFFREDPKHNEPRN</sequence>
<evidence type="ECO:0000313" key="1">
    <source>
        <dbReference type="EnsemblMetazoa" id="PPA00810.1"/>
    </source>
</evidence>
<keyword evidence="2" id="KW-1185">Reference proteome</keyword>